<protein>
    <submittedName>
        <fullName evidence="1">Uncharacterized protein</fullName>
    </submittedName>
</protein>
<gene>
    <name evidence="2" type="ORF">TQ35_003165</name>
    <name evidence="1" type="ORF">TQ35_04175</name>
</gene>
<reference evidence="1" key="1">
    <citation type="submission" date="2015-03" db="EMBL/GenBank/DDBJ databases">
        <title>Metagenome Sequencing of an Archaeal-Dominated Microbial Community from a Hot Spring at the Los Azufres Geothermal Field, Mexico.</title>
        <authorList>
            <person name="Servin-Garciduenas L.E."/>
            <person name="Martinez-Romero E."/>
        </authorList>
    </citation>
    <scope>NUCLEOTIDE SEQUENCE [LARGE SCALE GENOMIC DNA]</scope>
    <source>
        <strain evidence="1">AZ1-454</strain>
    </source>
</reference>
<name>A0A0F2LRD2_9CREN</name>
<accession>A0A0F2LRD2</accession>
<reference evidence="2" key="2">
    <citation type="submission" date="2022-05" db="EMBL/GenBank/DDBJ databases">
        <title>Metagenome Sequencing of an Archaeal-Dominated Microbial Community from a Hot Spring at the Los Azufres Geothermal Field, Mexico.</title>
        <authorList>
            <person name="Marin-Paredes R."/>
            <person name="Martinez-Romero E."/>
            <person name="Servin-Garciduenas L.E."/>
        </authorList>
    </citation>
    <scope>NUCLEOTIDE SEQUENCE</scope>
    <source>
        <strain evidence="2">AZ1-454</strain>
    </source>
</reference>
<sequence>MQALSLDKLSRGPISTAAEAAKRFSQENGFVPLISFYLEEKLLSSLVKSLEPSLKSVFKEYHYERTTFIRKACQVLACKELKATEFPYYAIPVSERSEVTFVENNAVPPKAIVNYGTFRFIFMPHPTYASIDEAIKKQAEDNIIVEFKDGRITNVEKKRSIFIESKSVDRVVGAEKVVVYLTSTLETFLIPPIVAMNVRLLSNRVEILRKEEILEYRVIEGKASQEEVLKGDTLSPSTKAGLYYDYKKKAIIEEEIIQGIVSKFPL</sequence>
<evidence type="ECO:0000313" key="2">
    <source>
        <dbReference type="EMBL" id="MCL7343556.1"/>
    </source>
</evidence>
<dbReference type="AlphaFoldDB" id="A0A0F2LRD2"/>
<evidence type="ECO:0000313" key="1">
    <source>
        <dbReference type="EMBL" id="KJR79030.1"/>
    </source>
</evidence>
<dbReference type="EMBL" id="JZWS01000027">
    <property type="protein sequence ID" value="KJR79030.1"/>
    <property type="molecule type" value="Genomic_DNA"/>
</dbReference>
<dbReference type="EMBL" id="JZWS02000002">
    <property type="protein sequence ID" value="MCL7343556.1"/>
    <property type="molecule type" value="Genomic_DNA"/>
</dbReference>
<comment type="caution">
    <text evidence="1">The sequence shown here is derived from an EMBL/GenBank/DDBJ whole genome shotgun (WGS) entry which is preliminary data.</text>
</comment>
<organism evidence="1">
    <name type="scientific">Candidatus Aramenus sulfurataquae</name>
    <dbReference type="NCBI Taxonomy" id="1326980"/>
    <lineage>
        <taxon>Archaea</taxon>
        <taxon>Thermoproteota</taxon>
        <taxon>Thermoprotei</taxon>
        <taxon>Sulfolobales</taxon>
        <taxon>Sulfolobaceae</taxon>
        <taxon>Candidatus Aramenus</taxon>
    </lineage>
</organism>
<proteinExistence type="predicted"/>